<dbReference type="PROSITE" id="PS00571">
    <property type="entry name" value="AMIDASES"/>
    <property type="match status" value="1"/>
</dbReference>
<dbReference type="AlphaFoldDB" id="A0A240UET8"/>
<name>A0A240UET8_9BURK</name>
<keyword evidence="3" id="KW-1185">Reference proteome</keyword>
<dbReference type="KEGG" id="acip:CBP36_13025"/>
<reference evidence="2" key="1">
    <citation type="submission" date="2017-05" db="EMBL/GenBank/DDBJ databases">
        <title>Polyphasic characterization of four soil-derived phenanthrene-degrading Acidovorax strains and proposal of Acidovorax phenanthrenivorans sp. nov.</title>
        <authorList>
            <person name="Singleton D."/>
            <person name="Lee J."/>
            <person name="Dickey A.N."/>
            <person name="Stroud A."/>
            <person name="Scholl E.H."/>
            <person name="Wright F.A."/>
            <person name="Aitken M.D."/>
        </authorList>
    </citation>
    <scope>NUCLEOTIDE SEQUENCE</scope>
    <source>
        <strain evidence="2">P4</strain>
    </source>
</reference>
<dbReference type="PANTHER" id="PTHR11895:SF176">
    <property type="entry name" value="AMIDASE AMID-RELATED"/>
    <property type="match status" value="1"/>
</dbReference>
<sequence length="447" mass="47047">MLFALTATRQRLQDGTSTATAELEQCLKVAQSAACDRAFVRLMPEAARTTVVQNDLTRLPLAGLSVSVKDLFDVAGQPTAAGSTALADAAPVQQDCPAVARLRSAGGTVIGRTNMVEFAFSGVGVNPHFGTPAAWDGRFGALPGVPRIPGGSSSGAAVSVATGAAFVGLGSDTGGSIRIPAALNGIVGFKNTARLVPTTGAIPLSTTLDTACAMTRSVRDAIVVHEVLAARRVTRSPAPLRLWRLAVPSTTFLDELDAPVARAFHRTLDTLRRAGAHIEEIALPLTAELGPMQANGSLSAAESHAWHRPLLAKRASQYDPRVRSRIERGATMSASDYIDLLNARQHWIVRMEAALAPYDALLSPTVPLVAPPIADVAPGAERDAEFFRVNALLLRNTSVVNMLDGCALSLPCHMAGELPVGLMVWHGALHDDAVLNVGLQIEQILQK</sequence>
<protein>
    <submittedName>
        <fullName evidence="2">Amidase</fullName>
    </submittedName>
</protein>
<dbReference type="InterPro" id="IPR000120">
    <property type="entry name" value="Amidase"/>
</dbReference>
<evidence type="ECO:0000259" key="1">
    <source>
        <dbReference type="Pfam" id="PF01425"/>
    </source>
</evidence>
<dbReference type="SUPFAM" id="SSF75304">
    <property type="entry name" value="Amidase signature (AS) enzymes"/>
    <property type="match status" value="1"/>
</dbReference>
<dbReference type="RefSeq" id="WP_086927723.1">
    <property type="nucleotide sequence ID" value="NZ_CP021362.1"/>
</dbReference>
<dbReference type="InterPro" id="IPR023631">
    <property type="entry name" value="Amidase_dom"/>
</dbReference>
<evidence type="ECO:0000313" key="2">
    <source>
        <dbReference type="EMBL" id="ART59636.1"/>
    </source>
</evidence>
<dbReference type="OrthoDB" id="112488at2"/>
<dbReference type="KEGG" id="acis:CBP35_05900"/>
<dbReference type="Pfam" id="PF01425">
    <property type="entry name" value="Amidase"/>
    <property type="match status" value="1"/>
</dbReference>
<organism evidence="2 3">
    <name type="scientific">Acidovorax carolinensis</name>
    <dbReference type="NCBI Taxonomy" id="553814"/>
    <lineage>
        <taxon>Bacteria</taxon>
        <taxon>Pseudomonadati</taxon>
        <taxon>Pseudomonadota</taxon>
        <taxon>Betaproteobacteria</taxon>
        <taxon>Burkholderiales</taxon>
        <taxon>Comamonadaceae</taxon>
        <taxon>Acidovorax</taxon>
    </lineage>
</organism>
<gene>
    <name evidence="2" type="ORF">CBP36_13025</name>
</gene>
<dbReference type="GO" id="GO:0003824">
    <property type="term" value="F:catalytic activity"/>
    <property type="evidence" value="ECO:0007669"/>
    <property type="project" value="InterPro"/>
</dbReference>
<dbReference type="InterPro" id="IPR036928">
    <property type="entry name" value="AS_sf"/>
</dbReference>
<dbReference type="Gene3D" id="3.90.1300.10">
    <property type="entry name" value="Amidase signature (AS) domain"/>
    <property type="match status" value="1"/>
</dbReference>
<feature type="domain" description="Amidase" evidence="1">
    <location>
        <begin position="24"/>
        <end position="435"/>
    </location>
</feature>
<dbReference type="Proteomes" id="UP000194440">
    <property type="component" value="Chromosome"/>
</dbReference>
<dbReference type="InterPro" id="IPR020556">
    <property type="entry name" value="Amidase_CS"/>
</dbReference>
<dbReference type="EMBL" id="CP021366">
    <property type="protein sequence ID" value="ART59636.1"/>
    <property type="molecule type" value="Genomic_DNA"/>
</dbReference>
<dbReference type="NCBIfam" id="NF005460">
    <property type="entry name" value="PRK07056.1"/>
    <property type="match status" value="1"/>
</dbReference>
<proteinExistence type="predicted"/>
<accession>A0A240UET8</accession>
<evidence type="ECO:0000313" key="3">
    <source>
        <dbReference type="Proteomes" id="UP000194440"/>
    </source>
</evidence>
<dbReference type="PANTHER" id="PTHR11895">
    <property type="entry name" value="TRANSAMIDASE"/>
    <property type="match status" value="1"/>
</dbReference>